<name>A0ABS7SRK3_9BURK</name>
<sequence length="217" mass="23287">MKNITVNQVGQLTLVNNFGYLTTRELAILAYPNYSAEAGLKLAQRAVIRLKTAGLVLARALPFDGQTNAYVLTRAGADVLSDHHMALWFAHGYDLSMNDLHARRPLIALLGYLAGQMMLEPVGSRGIGKDYRELGRLKAYDAVLVDSDGIPVFGLVTIQGYNAAAQKRVVSLSGQALPFLIATTNAPRLDRFISARAKASPAMAAEIVALLPPGVVA</sequence>
<dbReference type="EMBL" id="JAFBIL020000006">
    <property type="protein sequence ID" value="MBZ2208583.1"/>
    <property type="molecule type" value="Genomic_DNA"/>
</dbReference>
<protein>
    <submittedName>
        <fullName evidence="1">Uncharacterized protein</fullName>
    </submittedName>
</protein>
<evidence type="ECO:0000313" key="2">
    <source>
        <dbReference type="Proteomes" id="UP000809349"/>
    </source>
</evidence>
<accession>A0ABS7SRK3</accession>
<keyword evidence="2" id="KW-1185">Reference proteome</keyword>
<evidence type="ECO:0000313" key="1">
    <source>
        <dbReference type="EMBL" id="MBZ2208583.1"/>
    </source>
</evidence>
<gene>
    <name evidence="1" type="ORF">I4X03_015060</name>
</gene>
<dbReference type="Proteomes" id="UP000809349">
    <property type="component" value="Unassembled WGS sequence"/>
</dbReference>
<dbReference type="RefSeq" id="WP_223469069.1">
    <property type="nucleotide sequence ID" value="NZ_JAFBIL020000006.1"/>
</dbReference>
<organism evidence="1 2">
    <name type="scientific">Massilia soli</name>
    <dbReference type="NCBI Taxonomy" id="2792854"/>
    <lineage>
        <taxon>Bacteria</taxon>
        <taxon>Pseudomonadati</taxon>
        <taxon>Pseudomonadota</taxon>
        <taxon>Betaproteobacteria</taxon>
        <taxon>Burkholderiales</taxon>
        <taxon>Oxalobacteraceae</taxon>
        <taxon>Telluria group</taxon>
        <taxon>Massilia</taxon>
    </lineage>
</organism>
<proteinExistence type="predicted"/>
<reference evidence="1 2" key="1">
    <citation type="submission" date="2021-08" db="EMBL/GenBank/DDBJ databases">
        <title>Massilia sp. R798.</title>
        <authorList>
            <person name="Baek J.H."/>
            <person name="Jung H.S."/>
            <person name="Kim K.R."/>
            <person name="Jeon C.O."/>
        </authorList>
    </citation>
    <scope>NUCLEOTIDE SEQUENCE [LARGE SCALE GENOMIC DNA]</scope>
    <source>
        <strain evidence="1 2">R798</strain>
    </source>
</reference>
<comment type="caution">
    <text evidence="1">The sequence shown here is derived from an EMBL/GenBank/DDBJ whole genome shotgun (WGS) entry which is preliminary data.</text>
</comment>